<dbReference type="CDD" id="cd00093">
    <property type="entry name" value="HTH_XRE"/>
    <property type="match status" value="1"/>
</dbReference>
<dbReference type="PROSITE" id="PS50943">
    <property type="entry name" value="HTH_CROC1"/>
    <property type="match status" value="1"/>
</dbReference>
<gene>
    <name evidence="3" type="ORF">RM590_21700</name>
</gene>
<dbReference type="SUPFAM" id="SSF52218">
    <property type="entry name" value="Flavoproteins"/>
    <property type="match status" value="1"/>
</dbReference>
<protein>
    <submittedName>
        <fullName evidence="3">NAD(P)H-dependent oxidoreductase</fullName>
    </submittedName>
</protein>
<dbReference type="InterPro" id="IPR001387">
    <property type="entry name" value="Cro/C1-type_HTH"/>
</dbReference>
<feature type="repeat" description="TPR" evidence="1">
    <location>
        <begin position="152"/>
        <end position="185"/>
    </location>
</feature>
<dbReference type="SMART" id="SM00530">
    <property type="entry name" value="HTH_XRE"/>
    <property type="match status" value="1"/>
</dbReference>
<keyword evidence="1" id="KW-0802">TPR repeat</keyword>
<dbReference type="Gene3D" id="1.10.260.40">
    <property type="entry name" value="lambda repressor-like DNA-binding domains"/>
    <property type="match status" value="1"/>
</dbReference>
<evidence type="ECO:0000256" key="1">
    <source>
        <dbReference type="PROSITE-ProRule" id="PRU00339"/>
    </source>
</evidence>
<reference evidence="4" key="1">
    <citation type="submission" date="2023-07" db="EMBL/GenBank/DDBJ databases">
        <title>30 novel species of actinomycetes from the DSMZ collection.</title>
        <authorList>
            <person name="Nouioui I."/>
        </authorList>
    </citation>
    <scope>NUCLEOTIDE SEQUENCE [LARGE SCALE GENOMIC DNA]</scope>
    <source>
        <strain evidence="4">DSM 44938</strain>
    </source>
</reference>
<dbReference type="Pfam" id="PF02525">
    <property type="entry name" value="Flavodoxin_2"/>
    <property type="match status" value="1"/>
</dbReference>
<proteinExistence type="predicted"/>
<dbReference type="InterPro" id="IPR019734">
    <property type="entry name" value="TPR_rpt"/>
</dbReference>
<evidence type="ECO:0000313" key="4">
    <source>
        <dbReference type="Proteomes" id="UP001183246"/>
    </source>
</evidence>
<dbReference type="InterPro" id="IPR050104">
    <property type="entry name" value="FMN-dep_NADH:Q_OxRdtase_AzoR1"/>
</dbReference>
<organism evidence="3 4">
    <name type="scientific">Streptomyces litchfieldiae</name>
    <dbReference type="NCBI Taxonomy" id="3075543"/>
    <lineage>
        <taxon>Bacteria</taxon>
        <taxon>Bacillati</taxon>
        <taxon>Actinomycetota</taxon>
        <taxon>Actinomycetes</taxon>
        <taxon>Kitasatosporales</taxon>
        <taxon>Streptomycetaceae</taxon>
        <taxon>Streptomyces</taxon>
    </lineage>
</organism>
<dbReference type="Pfam" id="PF01381">
    <property type="entry name" value="HTH_3"/>
    <property type="match status" value="1"/>
</dbReference>
<name>A0ABU2MU88_9ACTN</name>
<evidence type="ECO:0000313" key="3">
    <source>
        <dbReference type="EMBL" id="MDT0345197.1"/>
    </source>
</evidence>
<dbReference type="PANTHER" id="PTHR43741">
    <property type="entry name" value="FMN-DEPENDENT NADH-AZOREDUCTASE 1"/>
    <property type="match status" value="1"/>
</dbReference>
<sequence>MPDTIGDRLRKARKRVGLSQRDLARESGVSYSLITKIEQGERQDARLETLHRLARVLDTTTSALVAGDASQGPGIPAAAPTAQWDGVRAALADTATDVAEAPTVRGVQAAVDAVTQGYRGGNFTELATLLPALIRDTHALADFAPEGAALRMRALTMTGRLLTQTRQYDLAEQALDRALRHAPDTRHAVASAPAPDEARELLDRLGAELLDADAFLFAVPMYNWNVPAQVKTWLDLILNHPRLGVHGDWPLKGKPAVLVLSRGGGYGPGTPKEGWDYATPYLRRILAEVFGLDLHVAEAELTHAFWNPEMAELRGLAEESLRVGHEQAAEHGLRVARLCRA</sequence>
<dbReference type="PROSITE" id="PS50005">
    <property type="entry name" value="TPR"/>
    <property type="match status" value="1"/>
</dbReference>
<dbReference type="SUPFAM" id="SSF47413">
    <property type="entry name" value="lambda repressor-like DNA-binding domains"/>
    <property type="match status" value="1"/>
</dbReference>
<dbReference type="InterPro" id="IPR003680">
    <property type="entry name" value="Flavodoxin_fold"/>
</dbReference>
<evidence type="ECO:0000259" key="2">
    <source>
        <dbReference type="PROSITE" id="PS50943"/>
    </source>
</evidence>
<accession>A0ABU2MU88</accession>
<keyword evidence="4" id="KW-1185">Reference proteome</keyword>
<comment type="caution">
    <text evidence="3">The sequence shown here is derived from an EMBL/GenBank/DDBJ whole genome shotgun (WGS) entry which is preliminary data.</text>
</comment>
<feature type="domain" description="HTH cro/C1-type" evidence="2">
    <location>
        <begin position="9"/>
        <end position="64"/>
    </location>
</feature>
<dbReference type="EMBL" id="JAVREL010000013">
    <property type="protein sequence ID" value="MDT0345197.1"/>
    <property type="molecule type" value="Genomic_DNA"/>
</dbReference>
<dbReference type="Proteomes" id="UP001183246">
    <property type="component" value="Unassembled WGS sequence"/>
</dbReference>
<dbReference type="Gene3D" id="3.40.50.360">
    <property type="match status" value="1"/>
</dbReference>
<dbReference type="InterPro" id="IPR010982">
    <property type="entry name" value="Lambda_DNA-bd_dom_sf"/>
</dbReference>
<dbReference type="PANTHER" id="PTHR43741:SF4">
    <property type="entry name" value="FMN-DEPENDENT NADH:QUINONE OXIDOREDUCTASE"/>
    <property type="match status" value="1"/>
</dbReference>
<dbReference type="InterPro" id="IPR029039">
    <property type="entry name" value="Flavoprotein-like_sf"/>
</dbReference>
<dbReference type="RefSeq" id="WP_311706328.1">
    <property type="nucleotide sequence ID" value="NZ_JAVREL010000013.1"/>
</dbReference>